<keyword evidence="1" id="KW-0175">Coiled coil</keyword>
<evidence type="ECO:0000256" key="1">
    <source>
        <dbReference type="SAM" id="Coils"/>
    </source>
</evidence>
<protein>
    <recommendedName>
        <fullName evidence="4">Coiled-coil domain-containing protein 17</fullName>
    </recommendedName>
</protein>
<dbReference type="PANTHER" id="PTHR33820">
    <property type="entry name" value="COILED-COIL DOMAIN-CONTAINING PROTEIN 17"/>
    <property type="match status" value="1"/>
</dbReference>
<accession>A0A7J6AK02</accession>
<name>A0A7J6AK02_AMEME</name>
<proteinExistence type="predicted"/>
<keyword evidence="3" id="KW-1185">Reference proteome</keyword>
<dbReference type="Proteomes" id="UP000593565">
    <property type="component" value="Unassembled WGS sequence"/>
</dbReference>
<dbReference type="EMBL" id="JAAGNN010000012">
    <property type="protein sequence ID" value="KAF4081838.1"/>
    <property type="molecule type" value="Genomic_DNA"/>
</dbReference>
<evidence type="ECO:0000313" key="2">
    <source>
        <dbReference type="EMBL" id="KAF4081838.1"/>
    </source>
</evidence>
<comment type="caution">
    <text evidence="2">The sequence shown here is derived from an EMBL/GenBank/DDBJ whole genome shotgun (WGS) entry which is preliminary data.</text>
</comment>
<evidence type="ECO:0000313" key="3">
    <source>
        <dbReference type="Proteomes" id="UP000593565"/>
    </source>
</evidence>
<organism evidence="2 3">
    <name type="scientific">Ameiurus melas</name>
    <name type="common">Black bullhead</name>
    <name type="synonym">Silurus melas</name>
    <dbReference type="NCBI Taxonomy" id="219545"/>
    <lineage>
        <taxon>Eukaryota</taxon>
        <taxon>Metazoa</taxon>
        <taxon>Chordata</taxon>
        <taxon>Craniata</taxon>
        <taxon>Vertebrata</taxon>
        <taxon>Euteleostomi</taxon>
        <taxon>Actinopterygii</taxon>
        <taxon>Neopterygii</taxon>
        <taxon>Teleostei</taxon>
        <taxon>Ostariophysi</taxon>
        <taxon>Siluriformes</taxon>
        <taxon>Ictaluridae</taxon>
        <taxon>Ameiurus</taxon>
    </lineage>
</organism>
<dbReference type="AlphaFoldDB" id="A0A7J6AK02"/>
<dbReference type="InterPro" id="IPR038800">
    <property type="entry name" value="CCDC17"/>
</dbReference>
<dbReference type="PANTHER" id="PTHR33820:SF5">
    <property type="entry name" value="COILED-COIL DOMAIN-CONTAINING PROTEIN 17-LIKE"/>
    <property type="match status" value="1"/>
</dbReference>
<gene>
    <name evidence="2" type="ORF">AMELA_G00144900</name>
</gene>
<reference evidence="2 3" key="1">
    <citation type="submission" date="2020-02" db="EMBL/GenBank/DDBJ databases">
        <title>A chromosome-scale genome assembly of the black bullhead catfish (Ameiurus melas).</title>
        <authorList>
            <person name="Wen M."/>
            <person name="Zham M."/>
            <person name="Cabau C."/>
            <person name="Klopp C."/>
            <person name="Donnadieu C."/>
            <person name="Roques C."/>
            <person name="Bouchez O."/>
            <person name="Lampietro C."/>
            <person name="Jouanno E."/>
            <person name="Herpin A."/>
            <person name="Louis A."/>
            <person name="Berthelot C."/>
            <person name="Parey E."/>
            <person name="Roest-Crollius H."/>
            <person name="Braasch I."/>
            <person name="Postlethwait J."/>
            <person name="Robinson-Rechavi M."/>
            <person name="Echchiki A."/>
            <person name="Begum T."/>
            <person name="Montfort J."/>
            <person name="Schartl M."/>
            <person name="Bobe J."/>
            <person name="Guiguen Y."/>
        </authorList>
    </citation>
    <scope>NUCLEOTIDE SEQUENCE [LARGE SCALE GENOMIC DNA]</scope>
    <source>
        <strain evidence="2">M_S1</strain>
        <tissue evidence="2">Blood</tissue>
    </source>
</reference>
<sequence>MHFLVKHKEKFCIGAVSQSESQKIREKIRRHQQHQSMLKTQAVKNVQTTQHDLETKPYNNPTDHSDISEDHYTGDLAEVHECSAVLSDGHNQVDMQRQEIDYKLQESAAQNGKAAELERILLELKEHEQRNTELLETLMDHLQPNGQDIHQSNDANQYVANIEERVIEKYRPVCSCGVLSTEISILHLSYLQSGGNDPQILAHLQHLLDAAIKLEMQAGKTPLPKTKRQGNNRSYLSRELVSTELENQHLEEEIMKLELRKRTSRTTPNLQHAELRATKMDIDLLKNEIEINRVRKQIMSRKMAPSIVTFPLEEPRSLPLTKHLMEKSDGLYPSPYDPMTGFVVFYDFLLGLCPSYRVCRLMVGIYSGDVCLGRPSILPPVDCDPVRAPQHSVEQKAILASMQAVPEVQPASSIALVMQLQASGGYDIYGHEVTHLAPRGWLKLHIFDHHNRMISGRWKVPVRLLPAKPSMTKAEVNAVPQLDNAELYLRIFNTRDAEIQSSVPITINNAGIYQYPPVQTPKHSVGMQESHEAIRSPAVQSARVHASAFSQRPVNSAS</sequence>
<evidence type="ECO:0008006" key="4">
    <source>
        <dbReference type="Google" id="ProtNLM"/>
    </source>
</evidence>
<feature type="coiled-coil region" evidence="1">
    <location>
        <begin position="233"/>
        <end position="267"/>
    </location>
</feature>